<organism evidence="2 3">
    <name type="scientific">Pythium insidiosum</name>
    <name type="common">Pythiosis disease agent</name>
    <dbReference type="NCBI Taxonomy" id="114742"/>
    <lineage>
        <taxon>Eukaryota</taxon>
        <taxon>Sar</taxon>
        <taxon>Stramenopiles</taxon>
        <taxon>Oomycota</taxon>
        <taxon>Peronosporomycetes</taxon>
        <taxon>Pythiales</taxon>
        <taxon>Pythiaceae</taxon>
        <taxon>Pythium</taxon>
    </lineage>
</organism>
<feature type="compositionally biased region" description="Polar residues" evidence="1">
    <location>
        <begin position="1"/>
        <end position="12"/>
    </location>
</feature>
<comment type="caution">
    <text evidence="2">The sequence shown here is derived from an EMBL/GenBank/DDBJ whole genome shotgun (WGS) entry which is preliminary data.</text>
</comment>
<evidence type="ECO:0000313" key="3">
    <source>
        <dbReference type="Proteomes" id="UP001209570"/>
    </source>
</evidence>
<name>A0AAD5Q4G4_PYTIN</name>
<evidence type="ECO:0000256" key="1">
    <source>
        <dbReference type="SAM" id="MobiDB-lite"/>
    </source>
</evidence>
<dbReference type="AlphaFoldDB" id="A0AAD5Q4G4"/>
<dbReference type="InterPro" id="IPR009057">
    <property type="entry name" value="Homeodomain-like_sf"/>
</dbReference>
<accession>A0AAD5Q4G4</accession>
<gene>
    <name evidence="2" type="ORF">P43SY_001505</name>
</gene>
<keyword evidence="3" id="KW-1185">Reference proteome</keyword>
<proteinExistence type="predicted"/>
<evidence type="ECO:0000313" key="2">
    <source>
        <dbReference type="EMBL" id="KAJ0396216.1"/>
    </source>
</evidence>
<protein>
    <submittedName>
        <fullName evidence="2">Uncharacterized protein</fullName>
    </submittedName>
</protein>
<reference evidence="2" key="1">
    <citation type="submission" date="2021-12" db="EMBL/GenBank/DDBJ databases">
        <title>Prjna785345.</title>
        <authorList>
            <person name="Rujirawat T."/>
            <person name="Krajaejun T."/>
        </authorList>
    </citation>
    <scope>NUCLEOTIDE SEQUENCE</scope>
    <source>
        <strain evidence="2">Pi057C3</strain>
    </source>
</reference>
<dbReference type="Proteomes" id="UP001209570">
    <property type="component" value="Unassembled WGS sequence"/>
</dbReference>
<dbReference type="EMBL" id="JAKCXM010000305">
    <property type="protein sequence ID" value="KAJ0396216.1"/>
    <property type="molecule type" value="Genomic_DNA"/>
</dbReference>
<sequence>MGITPNAKSSQVKMPHGNKHSHAERHRVLQAFDDGGDWIQVALNNGFSQSSAYKLLHTRQLEDKPRGGHRDSLVKVTVPVLAALEQYIEEDCTITLEQMRLAVKAGIKNCGDMNDALGGLREVVKKMGDSPKLFEKYGLSIEQMCSVVTQRSPEDWILALRLEATATDSDVDATVAAMIAATVAAADADVVDGHYNGRGRRDGCGCGYGGVDGRGHGAVGSGVGGVGSVVWRSKSEVEAESAASSVKASVLSAVVIVEAVDACADTTATVDEETEDGGCLGGGGCCGGLGFCSRSDSDGL</sequence>
<feature type="region of interest" description="Disordered" evidence="1">
    <location>
        <begin position="1"/>
        <end position="22"/>
    </location>
</feature>
<dbReference type="SUPFAM" id="SSF46689">
    <property type="entry name" value="Homeodomain-like"/>
    <property type="match status" value="1"/>
</dbReference>